<evidence type="ECO:0000313" key="2">
    <source>
        <dbReference type="Proteomes" id="UP001432027"/>
    </source>
</evidence>
<feature type="non-terminal residue" evidence="1">
    <location>
        <position position="100"/>
    </location>
</feature>
<dbReference type="EMBL" id="BTSX01000001">
    <property type="protein sequence ID" value="GMS78128.1"/>
    <property type="molecule type" value="Genomic_DNA"/>
</dbReference>
<dbReference type="Proteomes" id="UP001432027">
    <property type="component" value="Unassembled WGS sequence"/>
</dbReference>
<gene>
    <name evidence="1" type="ORF">PENTCL1PPCAC_303</name>
</gene>
<comment type="caution">
    <text evidence="1">The sequence shown here is derived from an EMBL/GenBank/DDBJ whole genome shotgun (WGS) entry which is preliminary data.</text>
</comment>
<dbReference type="AlphaFoldDB" id="A0AAV5S8E5"/>
<proteinExistence type="predicted"/>
<evidence type="ECO:0000313" key="1">
    <source>
        <dbReference type="EMBL" id="GMS78128.1"/>
    </source>
</evidence>
<keyword evidence="2" id="KW-1185">Reference proteome</keyword>
<protein>
    <submittedName>
        <fullName evidence="1">Uncharacterized protein</fullName>
    </submittedName>
</protein>
<reference evidence="1" key="1">
    <citation type="submission" date="2023-10" db="EMBL/GenBank/DDBJ databases">
        <title>Genome assembly of Pristionchus species.</title>
        <authorList>
            <person name="Yoshida K."/>
            <person name="Sommer R.J."/>
        </authorList>
    </citation>
    <scope>NUCLEOTIDE SEQUENCE</scope>
    <source>
        <strain evidence="1">RS0144</strain>
    </source>
</reference>
<sequence length="100" mass="11530">LDPEHRVTKDETIQVHHTAIVPCIATDGAVSQRPFVVDLCHRRVGERRETEDCLSRIECIEHETRCTRVKVEREVRHLHLATIGYGPIHSSRHSAIRIHL</sequence>
<accession>A0AAV5S8E5</accession>
<organism evidence="1 2">
    <name type="scientific">Pristionchus entomophagus</name>
    <dbReference type="NCBI Taxonomy" id="358040"/>
    <lineage>
        <taxon>Eukaryota</taxon>
        <taxon>Metazoa</taxon>
        <taxon>Ecdysozoa</taxon>
        <taxon>Nematoda</taxon>
        <taxon>Chromadorea</taxon>
        <taxon>Rhabditida</taxon>
        <taxon>Rhabditina</taxon>
        <taxon>Diplogasteromorpha</taxon>
        <taxon>Diplogasteroidea</taxon>
        <taxon>Neodiplogasteridae</taxon>
        <taxon>Pristionchus</taxon>
    </lineage>
</organism>
<feature type="non-terminal residue" evidence="1">
    <location>
        <position position="1"/>
    </location>
</feature>
<name>A0AAV5S8E5_9BILA</name>